<evidence type="ECO:0000256" key="1">
    <source>
        <dbReference type="ARBA" id="ARBA00004817"/>
    </source>
</evidence>
<dbReference type="Proteomes" id="UP001185068">
    <property type="component" value="Unassembled WGS sequence"/>
</dbReference>
<dbReference type="GO" id="GO:0009697">
    <property type="term" value="P:salicylic acid biosynthetic process"/>
    <property type="evidence" value="ECO:0007669"/>
    <property type="project" value="TreeGrafter"/>
</dbReference>
<sequence>MRYFAVVVSSILMCGSSLASSVNAATLPELAEALNTRFDVMKDVAGYKAANHLPVEDLPREKNVLLKAHSAARDVMLDPQSIDAFVQTQMAISKNIQYRYLDRWRLQPEKAWQPRPLKEVRAQILQLDNMILNLISRQILTGGGFGEEQDHMLARLLDDKQISDLEKAQLIDALGKIKRRQLPV</sequence>
<reference evidence="8" key="1">
    <citation type="submission" date="2022-11" db="EMBL/GenBank/DDBJ databases">
        <title>blaNDM-1 and qnrB1 co-producing ST413 Enterobacter.</title>
        <authorList>
            <person name="Halder G."/>
            <person name="Chaudhuri B."/>
            <person name="Dutta S."/>
        </authorList>
    </citation>
    <scope>NUCLEOTIDE SEQUENCE</scope>
    <source>
        <strain evidence="8">PEER684</strain>
    </source>
</reference>
<gene>
    <name evidence="8" type="ORF">MX989_08300</name>
</gene>
<evidence type="ECO:0000313" key="9">
    <source>
        <dbReference type="Proteomes" id="UP001185068"/>
    </source>
</evidence>
<dbReference type="Gene3D" id="1.20.59.10">
    <property type="entry name" value="Chorismate mutase"/>
    <property type="match status" value="1"/>
</dbReference>
<evidence type="ECO:0000256" key="2">
    <source>
        <dbReference type="ARBA" id="ARBA00012404"/>
    </source>
</evidence>
<evidence type="ECO:0000256" key="4">
    <source>
        <dbReference type="ARBA" id="ARBA00023235"/>
    </source>
</evidence>
<dbReference type="PIRSF" id="PIRSF026640">
    <property type="entry name" value="Peripl_chor_mut"/>
    <property type="match status" value="1"/>
</dbReference>
<dbReference type="InterPro" id="IPR036263">
    <property type="entry name" value="Chorismate_II_sf"/>
</dbReference>
<comment type="caution">
    <text evidence="8">The sequence shown here is derived from an EMBL/GenBank/DDBJ whole genome shotgun (WGS) entry which is preliminary data.</text>
</comment>
<dbReference type="InterPro" id="IPR051331">
    <property type="entry name" value="Chorismate_mutase-related"/>
</dbReference>
<accession>A0AAE4DV01</accession>
<dbReference type="AlphaFoldDB" id="A0AAE4DV01"/>
<dbReference type="NCBIfam" id="NF005965">
    <property type="entry name" value="PRK08055.1"/>
    <property type="match status" value="1"/>
</dbReference>
<dbReference type="GO" id="GO:0046417">
    <property type="term" value="P:chorismate metabolic process"/>
    <property type="evidence" value="ECO:0007669"/>
    <property type="project" value="InterPro"/>
</dbReference>
<dbReference type="NCBIfam" id="TIGR01806">
    <property type="entry name" value="CM_mono2"/>
    <property type="match status" value="1"/>
</dbReference>
<comment type="catalytic activity">
    <reaction evidence="5">
        <text>chorismate = prephenate</text>
        <dbReference type="Rhea" id="RHEA:13897"/>
        <dbReference type="ChEBI" id="CHEBI:29748"/>
        <dbReference type="ChEBI" id="CHEBI:29934"/>
        <dbReference type="EC" id="5.4.99.5"/>
    </reaction>
</comment>
<evidence type="ECO:0000259" key="7">
    <source>
        <dbReference type="PROSITE" id="PS51168"/>
    </source>
</evidence>
<dbReference type="InterPro" id="IPR008240">
    <property type="entry name" value="Chorismate_mutase_periplasmic"/>
</dbReference>
<proteinExistence type="predicted"/>
<dbReference type="InterPro" id="IPR002701">
    <property type="entry name" value="CM_II_prokaryot"/>
</dbReference>
<dbReference type="GO" id="GO:0004106">
    <property type="term" value="F:chorismate mutase activity"/>
    <property type="evidence" value="ECO:0007669"/>
    <property type="project" value="UniProtKB-EC"/>
</dbReference>
<dbReference type="RefSeq" id="WP_072049081.1">
    <property type="nucleotide sequence ID" value="NZ_JACWFD010000014.1"/>
</dbReference>
<keyword evidence="4 5" id="KW-0413">Isomerase</keyword>
<feature type="domain" description="Chorismate mutase" evidence="7">
    <location>
        <begin position="9"/>
        <end position="101"/>
    </location>
</feature>
<dbReference type="Pfam" id="PF01817">
    <property type="entry name" value="CM_2"/>
    <property type="match status" value="1"/>
</dbReference>
<comment type="function">
    <text evidence="5">Catalyzes the Claisen rearrangement of chorismate to prephenate.</text>
</comment>
<dbReference type="EMBL" id="JALLIR010000001">
    <property type="protein sequence ID" value="MDR9946078.1"/>
    <property type="molecule type" value="Genomic_DNA"/>
</dbReference>
<dbReference type="SMART" id="SM00830">
    <property type="entry name" value="CM_2"/>
    <property type="match status" value="1"/>
</dbReference>
<evidence type="ECO:0000256" key="6">
    <source>
        <dbReference type="SAM" id="SignalP"/>
    </source>
</evidence>
<dbReference type="EC" id="5.4.99.5" evidence="2 5"/>
<evidence type="ECO:0000256" key="5">
    <source>
        <dbReference type="PIRNR" id="PIRNR026640"/>
    </source>
</evidence>
<protein>
    <recommendedName>
        <fullName evidence="2 5">Chorismate mutase</fullName>
        <ecNumber evidence="2 5">5.4.99.5</ecNumber>
    </recommendedName>
</protein>
<name>A0AAE4DV01_9ENTR</name>
<organism evidence="8 9">
    <name type="scientific">Enterobacter sichuanensis</name>
    <dbReference type="NCBI Taxonomy" id="2071710"/>
    <lineage>
        <taxon>Bacteria</taxon>
        <taxon>Pseudomonadati</taxon>
        <taxon>Pseudomonadota</taxon>
        <taxon>Gammaproteobacteria</taxon>
        <taxon>Enterobacterales</taxon>
        <taxon>Enterobacteriaceae</taxon>
        <taxon>Enterobacter</taxon>
        <taxon>Enterobacter cloacae complex</taxon>
    </lineage>
</organism>
<feature type="signal peptide" evidence="6">
    <location>
        <begin position="1"/>
        <end position="19"/>
    </location>
</feature>
<comment type="pathway">
    <text evidence="1 5">Metabolic intermediate biosynthesis; prephenate biosynthesis; prephenate from chorismate: step 1/1.</text>
</comment>
<dbReference type="InterPro" id="IPR036979">
    <property type="entry name" value="CM_dom_sf"/>
</dbReference>
<feature type="chain" id="PRO_5042097311" description="Chorismate mutase" evidence="6">
    <location>
        <begin position="20"/>
        <end position="184"/>
    </location>
</feature>
<dbReference type="PANTHER" id="PTHR38041:SF2">
    <property type="entry name" value="SECRETED CHORISMATE MUTASE"/>
    <property type="match status" value="1"/>
</dbReference>
<evidence type="ECO:0000256" key="3">
    <source>
        <dbReference type="ARBA" id="ARBA00022729"/>
    </source>
</evidence>
<keyword evidence="3 6" id="KW-0732">Signal</keyword>
<evidence type="ECO:0000313" key="8">
    <source>
        <dbReference type="EMBL" id="MDR9946078.1"/>
    </source>
</evidence>
<dbReference type="SUPFAM" id="SSF48600">
    <property type="entry name" value="Chorismate mutase II"/>
    <property type="match status" value="1"/>
</dbReference>
<dbReference type="PROSITE" id="PS51168">
    <property type="entry name" value="CHORISMATE_MUT_2"/>
    <property type="match status" value="1"/>
</dbReference>
<dbReference type="PANTHER" id="PTHR38041">
    <property type="entry name" value="CHORISMATE MUTASE"/>
    <property type="match status" value="1"/>
</dbReference>